<organism evidence="2">
    <name type="scientific">viral metagenome</name>
    <dbReference type="NCBI Taxonomy" id="1070528"/>
    <lineage>
        <taxon>unclassified sequences</taxon>
        <taxon>metagenomes</taxon>
        <taxon>organismal metagenomes</taxon>
    </lineage>
</organism>
<dbReference type="SMART" id="SM00471">
    <property type="entry name" value="HDc"/>
    <property type="match status" value="1"/>
</dbReference>
<reference evidence="2" key="1">
    <citation type="journal article" date="2020" name="Nature">
        <title>Giant virus diversity and host interactions through global metagenomics.</title>
        <authorList>
            <person name="Schulz F."/>
            <person name="Roux S."/>
            <person name="Paez-Espino D."/>
            <person name="Jungbluth S."/>
            <person name="Walsh D.A."/>
            <person name="Denef V.J."/>
            <person name="McMahon K.D."/>
            <person name="Konstantinidis K.T."/>
            <person name="Eloe-Fadrosh E.A."/>
            <person name="Kyrpides N.C."/>
            <person name="Woyke T."/>
        </authorList>
    </citation>
    <scope>NUCLEOTIDE SEQUENCE</scope>
    <source>
        <strain evidence="2">GVMAG-M-3300001351-8</strain>
    </source>
</reference>
<dbReference type="Pfam" id="PF01966">
    <property type="entry name" value="HD"/>
    <property type="match status" value="1"/>
</dbReference>
<dbReference type="GO" id="GO:0006203">
    <property type="term" value="P:dGTP catabolic process"/>
    <property type="evidence" value="ECO:0007669"/>
    <property type="project" value="TreeGrafter"/>
</dbReference>
<evidence type="ECO:0000259" key="1">
    <source>
        <dbReference type="PROSITE" id="PS51831"/>
    </source>
</evidence>
<dbReference type="InterPro" id="IPR050135">
    <property type="entry name" value="dGTPase-like"/>
</dbReference>
<dbReference type="PANTHER" id="PTHR11373:SF4">
    <property type="entry name" value="DEOXYNUCLEOSIDE TRIPHOSPHATE TRIPHOSPHOHYDROLASE SAMHD1"/>
    <property type="match status" value="1"/>
</dbReference>
<dbReference type="EMBL" id="MN738863">
    <property type="protein sequence ID" value="QHT28603.1"/>
    <property type="molecule type" value="Genomic_DNA"/>
</dbReference>
<dbReference type="Gene3D" id="3.30.70.2760">
    <property type="match status" value="1"/>
</dbReference>
<dbReference type="CDD" id="cd00077">
    <property type="entry name" value="HDc"/>
    <property type="match status" value="1"/>
</dbReference>
<name>A0A6C0EJI5_9ZZZZ</name>
<dbReference type="InterPro" id="IPR003607">
    <property type="entry name" value="HD/PDEase_dom"/>
</dbReference>
<protein>
    <recommendedName>
        <fullName evidence="1">HD domain-containing protein</fullName>
    </recommendedName>
</protein>
<dbReference type="GO" id="GO:0008832">
    <property type="term" value="F:dGTPase activity"/>
    <property type="evidence" value="ECO:0007669"/>
    <property type="project" value="TreeGrafter"/>
</dbReference>
<dbReference type="SUPFAM" id="SSF109604">
    <property type="entry name" value="HD-domain/PDEase-like"/>
    <property type="match status" value="1"/>
</dbReference>
<proteinExistence type="predicted"/>
<dbReference type="GO" id="GO:0005634">
    <property type="term" value="C:nucleus"/>
    <property type="evidence" value="ECO:0007669"/>
    <property type="project" value="TreeGrafter"/>
</dbReference>
<dbReference type="PROSITE" id="PS51831">
    <property type="entry name" value="HD"/>
    <property type="match status" value="1"/>
</dbReference>
<dbReference type="PANTHER" id="PTHR11373">
    <property type="entry name" value="DEOXYNUCLEOSIDE TRIPHOSPHATE TRIPHOSPHOHYDROLASE"/>
    <property type="match status" value="1"/>
</dbReference>
<accession>A0A6C0EJI5</accession>
<feature type="domain" description="HD" evidence="1">
    <location>
        <begin position="52"/>
        <end position="185"/>
    </location>
</feature>
<dbReference type="InterPro" id="IPR006674">
    <property type="entry name" value="HD_domain"/>
</dbReference>
<sequence length="391" mass="46142">MSKFIKDPIYDSYLKFSEDELKLIDTKEFKRLKNIKQLGSLEHVFPGATHSRFSHSLGVAHLGETFTKALYENSDINLGNDNHRIIRNIKIAGLYHDVGHGPFSHVFDNMVLNKLCPNHILKTHEARSCHILEQVCNTLGSVKFNGYDIDFIKNAIDPKKDFGKYTSQIISNSINSIDVDKFDYLVRDPYYIGFNFSFNYKRLYNRTRIYNNEIFYHESVANDIYDMYYTRYKFHREIYNHKAVKSIELMIGDILLESNDVYNFPAILDSEEFIDLDDTLLTRIKYNSELLSNSKTLLNRIDKRDLYKKIYESQDTIDIVTDLIEDKYPDKKTTDFHIIQMNFDFCNKNATPFSNIKFYNNKFKTVDYKDINIRKLIPNNFRESCVVVYEK</sequence>
<dbReference type="AlphaFoldDB" id="A0A6C0EJI5"/>
<evidence type="ECO:0000313" key="2">
    <source>
        <dbReference type="EMBL" id="QHT28603.1"/>
    </source>
</evidence>
<dbReference type="Gene3D" id="1.10.3210.10">
    <property type="entry name" value="Hypothetical protein af1432"/>
    <property type="match status" value="1"/>
</dbReference>